<feature type="compositionally biased region" description="Low complexity" evidence="1">
    <location>
        <begin position="25"/>
        <end position="39"/>
    </location>
</feature>
<organism evidence="3 4">
    <name type="scientific">Thiobacillus sedimenti</name>
    <dbReference type="NCBI Taxonomy" id="3110231"/>
    <lineage>
        <taxon>Bacteria</taxon>
        <taxon>Pseudomonadati</taxon>
        <taxon>Pseudomonadota</taxon>
        <taxon>Betaproteobacteria</taxon>
        <taxon>Nitrosomonadales</taxon>
        <taxon>Thiobacillaceae</taxon>
        <taxon>Thiobacillus</taxon>
    </lineage>
</organism>
<keyword evidence="4" id="KW-1185">Reference proteome</keyword>
<evidence type="ECO:0000256" key="1">
    <source>
        <dbReference type="SAM" id="MobiDB-lite"/>
    </source>
</evidence>
<dbReference type="RefSeq" id="WP_324780916.1">
    <property type="nucleotide sequence ID" value="NZ_CP141769.1"/>
</dbReference>
<gene>
    <name evidence="3" type="ORF">VA613_05810</name>
</gene>
<protein>
    <submittedName>
        <fullName evidence="3">Uncharacterized protein</fullName>
    </submittedName>
</protein>
<keyword evidence="2" id="KW-0732">Signal</keyword>
<sequence>MSKAIWFGMLPLLCGAGVAMAQAEAQGGAPAAEEAAAPPQVSPAGQHVSRHAVRRQGQDMRRCLKLGTNAAIIRCAEPGRKP</sequence>
<accession>A0ABZ1CM88</accession>
<dbReference type="Proteomes" id="UP001334732">
    <property type="component" value="Chromosome"/>
</dbReference>
<proteinExistence type="predicted"/>
<evidence type="ECO:0000256" key="2">
    <source>
        <dbReference type="SAM" id="SignalP"/>
    </source>
</evidence>
<dbReference type="EMBL" id="CP141769">
    <property type="protein sequence ID" value="WRS40386.1"/>
    <property type="molecule type" value="Genomic_DNA"/>
</dbReference>
<feature type="chain" id="PRO_5045506220" evidence="2">
    <location>
        <begin position="22"/>
        <end position="82"/>
    </location>
</feature>
<feature type="region of interest" description="Disordered" evidence="1">
    <location>
        <begin position="25"/>
        <end position="48"/>
    </location>
</feature>
<name>A0ABZ1CM88_9PROT</name>
<feature type="signal peptide" evidence="2">
    <location>
        <begin position="1"/>
        <end position="21"/>
    </location>
</feature>
<reference evidence="3 4" key="1">
    <citation type="submission" date="2023-12" db="EMBL/GenBank/DDBJ databases">
        <title>Thiobacillus sedimentum sp. nov., a chemolithoautotrophic sulfur-oxidizing bacterium isolated from freshwater sediment.</title>
        <authorList>
            <person name="Luo J."/>
            <person name="Dai C."/>
        </authorList>
    </citation>
    <scope>NUCLEOTIDE SEQUENCE [LARGE SCALE GENOMIC DNA]</scope>
    <source>
        <strain evidence="3 4">SCUT-2</strain>
    </source>
</reference>
<evidence type="ECO:0000313" key="3">
    <source>
        <dbReference type="EMBL" id="WRS40386.1"/>
    </source>
</evidence>
<evidence type="ECO:0000313" key="4">
    <source>
        <dbReference type="Proteomes" id="UP001334732"/>
    </source>
</evidence>